<feature type="region of interest" description="Disordered" evidence="2">
    <location>
        <begin position="187"/>
        <end position="455"/>
    </location>
</feature>
<dbReference type="RefSeq" id="XP_016215343.1">
    <property type="nucleotide sequence ID" value="XM_016356550.1"/>
</dbReference>
<keyword evidence="4" id="KW-1185">Reference proteome</keyword>
<dbReference type="STRING" id="253628.A0A0D2AES5"/>
<feature type="compositionally biased region" description="Polar residues" evidence="2">
    <location>
        <begin position="389"/>
        <end position="413"/>
    </location>
</feature>
<protein>
    <submittedName>
        <fullName evidence="3">Uncharacterized protein</fullName>
    </submittedName>
</protein>
<dbReference type="Proteomes" id="UP000053259">
    <property type="component" value="Unassembled WGS sequence"/>
</dbReference>
<feature type="compositionally biased region" description="Polar residues" evidence="2">
    <location>
        <begin position="297"/>
        <end position="310"/>
    </location>
</feature>
<evidence type="ECO:0000256" key="1">
    <source>
        <dbReference type="SAM" id="Coils"/>
    </source>
</evidence>
<accession>A0A0D2AES5</accession>
<feature type="compositionally biased region" description="Low complexity" evidence="2">
    <location>
        <begin position="187"/>
        <end position="198"/>
    </location>
</feature>
<evidence type="ECO:0000313" key="3">
    <source>
        <dbReference type="EMBL" id="KIW05473.1"/>
    </source>
</evidence>
<feature type="coiled-coil region" evidence="1">
    <location>
        <begin position="106"/>
        <end position="134"/>
    </location>
</feature>
<feature type="compositionally biased region" description="Polar residues" evidence="2">
    <location>
        <begin position="322"/>
        <end position="342"/>
    </location>
</feature>
<dbReference type="EMBL" id="KN847537">
    <property type="protein sequence ID" value="KIW05473.1"/>
    <property type="molecule type" value="Genomic_DNA"/>
</dbReference>
<evidence type="ECO:0000313" key="4">
    <source>
        <dbReference type="Proteomes" id="UP000053259"/>
    </source>
</evidence>
<dbReference type="GeneID" id="27311333"/>
<gene>
    <name evidence="3" type="ORF">PV09_03360</name>
</gene>
<feature type="region of interest" description="Disordered" evidence="2">
    <location>
        <begin position="22"/>
        <end position="103"/>
    </location>
</feature>
<keyword evidence="1" id="KW-0175">Coiled coil</keyword>
<name>A0A0D2AES5_9PEZI</name>
<organism evidence="3 4">
    <name type="scientific">Verruconis gallopava</name>
    <dbReference type="NCBI Taxonomy" id="253628"/>
    <lineage>
        <taxon>Eukaryota</taxon>
        <taxon>Fungi</taxon>
        <taxon>Dikarya</taxon>
        <taxon>Ascomycota</taxon>
        <taxon>Pezizomycotina</taxon>
        <taxon>Dothideomycetes</taxon>
        <taxon>Pleosporomycetidae</taxon>
        <taxon>Venturiales</taxon>
        <taxon>Sympoventuriaceae</taxon>
        <taxon>Verruconis</taxon>
    </lineage>
</organism>
<reference evidence="3 4" key="1">
    <citation type="submission" date="2015-01" db="EMBL/GenBank/DDBJ databases">
        <title>The Genome Sequence of Ochroconis gallopava CBS43764.</title>
        <authorList>
            <consortium name="The Broad Institute Genomics Platform"/>
            <person name="Cuomo C."/>
            <person name="de Hoog S."/>
            <person name="Gorbushina A."/>
            <person name="Stielow B."/>
            <person name="Teixiera M."/>
            <person name="Abouelleil A."/>
            <person name="Chapman S.B."/>
            <person name="Priest M."/>
            <person name="Young S.K."/>
            <person name="Wortman J."/>
            <person name="Nusbaum C."/>
            <person name="Birren B."/>
        </authorList>
    </citation>
    <scope>NUCLEOTIDE SEQUENCE [LARGE SCALE GENOMIC DNA]</scope>
    <source>
        <strain evidence="3 4">CBS 43764</strain>
    </source>
</reference>
<dbReference type="EMBL" id="KN847537">
    <property type="protein sequence ID" value="KIW05474.1"/>
    <property type="molecule type" value="Genomic_DNA"/>
</dbReference>
<dbReference type="Pfam" id="PF10846">
    <property type="entry name" value="DUF2722"/>
    <property type="match status" value="1"/>
</dbReference>
<feature type="compositionally biased region" description="Low complexity" evidence="2">
    <location>
        <begin position="222"/>
        <end position="253"/>
    </location>
</feature>
<dbReference type="RefSeq" id="XP_016215342.1">
    <property type="nucleotide sequence ID" value="XM_016356549.1"/>
</dbReference>
<dbReference type="InterPro" id="IPR021216">
    <property type="entry name" value="DUF2722"/>
</dbReference>
<evidence type="ECO:0000256" key="2">
    <source>
        <dbReference type="SAM" id="MobiDB-lite"/>
    </source>
</evidence>
<sequence length="455" mass="49199">MGASDPMLLTLPRPVNTDLGFKHAHDFIPPPPISTRRPSVKADQDALSSLQTAVSEKMGTPHRGLPPPSAMTLGPEPVRSIPPPLSTSFAGMPEPPRQWQGAEESMNRWLLTKAEEEKRKQEEERTRQESLRLEQRRIEQGILLEAIRSGIPPHLVPIIFAGIGSHSVANLSVEWLQQYNNSLHAAQQQQQISSQSQATGSPDNRRERLLAGPQPYPPSAPIPGAASSQQPPAGPSSAPYGYGSNPLSPSVRSQPPPSGPSSSSTRGPLQQVLPRVAPEEQRSSSAHQVLSGAVQPVQMQMGQPEQSASSPGGGIFFHHWQPPSSQSAGGNQPPTPSENTNSPKRRKAQVLQPTSMPPTSEPRYSASSFVHVTSPVGSTSSGRKRRLSDTSTTNRPGQVTSRKNRSRGNTESSAAMPEEDRLVYLATTSTRPRSDHEDHTTTTMYPDPTRPKESS</sequence>
<dbReference type="VEuPathDB" id="FungiDB:PV09_03360"/>
<proteinExistence type="predicted"/>
<dbReference type="OrthoDB" id="20105at2759"/>
<feature type="compositionally biased region" description="Polar residues" evidence="2">
    <location>
        <begin position="365"/>
        <end position="381"/>
    </location>
</feature>
<dbReference type="AlphaFoldDB" id="A0A0D2AES5"/>